<evidence type="ECO:0000256" key="4">
    <source>
        <dbReference type="ARBA" id="ARBA00022692"/>
    </source>
</evidence>
<dbReference type="EMBL" id="CAVNYO010000151">
    <property type="protein sequence ID" value="CAK5269712.1"/>
    <property type="molecule type" value="Genomic_DNA"/>
</dbReference>
<keyword evidence="7" id="KW-0175">Coiled coil</keyword>
<dbReference type="PANTHER" id="PTHR15415">
    <property type="entry name" value="MITOFILIN"/>
    <property type="match status" value="1"/>
</dbReference>
<evidence type="ECO:0000256" key="10">
    <source>
        <dbReference type="ARBA" id="ARBA00025571"/>
    </source>
</evidence>
<evidence type="ECO:0000256" key="1">
    <source>
        <dbReference type="ARBA" id="ARBA00004434"/>
    </source>
</evidence>
<evidence type="ECO:0000256" key="11">
    <source>
        <dbReference type="RuleBase" id="RU363000"/>
    </source>
</evidence>
<keyword evidence="9 11" id="KW-0472">Membrane</keyword>
<evidence type="ECO:0000256" key="9">
    <source>
        <dbReference type="ARBA" id="ARBA00023136"/>
    </source>
</evidence>
<feature type="region of interest" description="Disordered" evidence="12">
    <location>
        <begin position="223"/>
        <end position="274"/>
    </location>
</feature>
<gene>
    <name evidence="13" type="ORF">MYCIT1_LOCUS13639</name>
</gene>
<keyword evidence="14" id="KW-1185">Reference proteome</keyword>
<evidence type="ECO:0000256" key="8">
    <source>
        <dbReference type="ARBA" id="ARBA00023128"/>
    </source>
</evidence>
<evidence type="ECO:0000256" key="2">
    <source>
        <dbReference type="ARBA" id="ARBA00010877"/>
    </source>
</evidence>
<dbReference type="Pfam" id="PF09731">
    <property type="entry name" value="Mitofilin"/>
    <property type="match status" value="1"/>
</dbReference>
<comment type="subunit">
    <text evidence="11">Component of the mitochondrial contact site and cristae organizing system (MICOS) complex.</text>
</comment>
<dbReference type="AlphaFoldDB" id="A0AAD2Q3D9"/>
<reference evidence="13" key="1">
    <citation type="submission" date="2023-11" db="EMBL/GenBank/DDBJ databases">
        <authorList>
            <person name="De Vega J J."/>
            <person name="De Vega J J."/>
        </authorList>
    </citation>
    <scope>NUCLEOTIDE SEQUENCE</scope>
</reference>
<evidence type="ECO:0000256" key="5">
    <source>
        <dbReference type="ARBA" id="ARBA00022792"/>
    </source>
</evidence>
<keyword evidence="8 11" id="KW-0496">Mitochondrion</keyword>
<comment type="subcellular location">
    <subcellularLocation>
        <location evidence="1 11">Mitochondrion inner membrane</location>
        <topology evidence="1 11">Single-pass membrane protein</topology>
    </subcellularLocation>
</comment>
<dbReference type="InterPro" id="IPR019133">
    <property type="entry name" value="MIC60"/>
</dbReference>
<evidence type="ECO:0000256" key="3">
    <source>
        <dbReference type="ARBA" id="ARBA00018116"/>
    </source>
</evidence>
<comment type="similarity">
    <text evidence="2 11">Belongs to the MICOS complex subunit Mic60 family.</text>
</comment>
<name>A0AAD2Q3D9_9AGAR</name>
<keyword evidence="5 11" id="KW-0999">Mitochondrion inner membrane</keyword>
<proteinExistence type="inferred from homology"/>
<keyword evidence="4 11" id="KW-0812">Transmembrane</keyword>
<keyword evidence="6 11" id="KW-1133">Transmembrane helix</keyword>
<evidence type="ECO:0000256" key="12">
    <source>
        <dbReference type="SAM" id="MobiDB-lite"/>
    </source>
</evidence>
<evidence type="ECO:0000313" key="13">
    <source>
        <dbReference type="EMBL" id="CAK5269712.1"/>
    </source>
</evidence>
<accession>A0AAD2Q3D9</accession>
<comment type="function">
    <text evidence="10">Component of the MICOS complex, a large protein complex of the mitochondrial inner membrane that plays crucial roles in the maintenance of crista junctions, inner membrane architecture, and formation of contact sites to the outer membrane. Plays a role in keeping cristae membranes connected to the inner boundary membrane. Also promotes protein import via the mitochondrial intermembrane space assembly (MIA) pathway.</text>
</comment>
<dbReference type="PANTHER" id="PTHR15415:SF7">
    <property type="entry name" value="MICOS COMPLEX SUBUNIT MIC60"/>
    <property type="match status" value="1"/>
</dbReference>
<comment type="caution">
    <text evidence="13">The sequence shown here is derived from an EMBL/GenBank/DDBJ whole genome shotgun (WGS) entry which is preliminary data.</text>
</comment>
<sequence length="654" mass="72418">QNLCTRHYVVLGSWMYRTLPTRRLGSGGAVRVVRRRLATEAAPTPAAPAPKKRHIVRNLFLTSTGLVGTFYLASPFLAFKNEIYYEFFTDNVPLGHAVMDYAESNHWNKATPESVLADVQKMLEDAQRFVTDKINGTTASGTVQDTKAVARNTKEAALRIVQESKDRANAAAARIKTEVKKDVAETSAVVKHQSEQFTREIRELVRDAENALTQGVEVAALATESDVSAPPPASRDTAPDVYDAPLPVGFELPHGYRRPPPPPAPKEPEPAMEPLPRLTPALVSITGSEPIVAHLAGTIDNLTAFVEANPASAAQAAPVIDAAKADLTALVERIEKVRETERTELEGKLDDQTREYTVKLLELEMEAQDKLDGQEQDFRRFFDEERAKLIDAYRLKLELELETQTELINERLKEEVVAQGIELQRRWIREVKVHVEQERGGRLAKIEELATNLKKLERIALDNSVYLDENLRIHALWSALRALTASAISSPVRKPFREELRIVRHISAARDDEVVAAALESLEASDVPDVGVEPFADLATWFAREVAPKVAHVALVPEQDAGLLSHLASRAFAALQFRRQGLVAGDDVLSVLARAEYHLNEKDLDSAARELNQLKGTAKLLLADWLDAARKRLEVEQALEVVQAQATLASLLVV</sequence>
<evidence type="ECO:0000256" key="7">
    <source>
        <dbReference type="ARBA" id="ARBA00023054"/>
    </source>
</evidence>
<organism evidence="13 14">
    <name type="scientific">Mycena citricolor</name>
    <dbReference type="NCBI Taxonomy" id="2018698"/>
    <lineage>
        <taxon>Eukaryota</taxon>
        <taxon>Fungi</taxon>
        <taxon>Dikarya</taxon>
        <taxon>Basidiomycota</taxon>
        <taxon>Agaricomycotina</taxon>
        <taxon>Agaricomycetes</taxon>
        <taxon>Agaricomycetidae</taxon>
        <taxon>Agaricales</taxon>
        <taxon>Marasmiineae</taxon>
        <taxon>Mycenaceae</taxon>
        <taxon>Mycena</taxon>
    </lineage>
</organism>
<feature type="transmembrane region" description="Helical" evidence="11">
    <location>
        <begin position="59"/>
        <end position="79"/>
    </location>
</feature>
<evidence type="ECO:0000256" key="6">
    <source>
        <dbReference type="ARBA" id="ARBA00022989"/>
    </source>
</evidence>
<dbReference type="GO" id="GO:0042407">
    <property type="term" value="P:cristae formation"/>
    <property type="evidence" value="ECO:0007669"/>
    <property type="project" value="TreeGrafter"/>
</dbReference>
<evidence type="ECO:0000313" key="14">
    <source>
        <dbReference type="Proteomes" id="UP001295794"/>
    </source>
</evidence>
<dbReference type="Proteomes" id="UP001295794">
    <property type="component" value="Unassembled WGS sequence"/>
</dbReference>
<protein>
    <recommendedName>
        <fullName evidence="3 11">MICOS complex subunit MIC60</fullName>
    </recommendedName>
    <alternativeName>
        <fullName evidence="11">Mitofilin</fullName>
    </alternativeName>
</protein>
<feature type="non-terminal residue" evidence="13">
    <location>
        <position position="654"/>
    </location>
</feature>
<dbReference type="GO" id="GO:0061617">
    <property type="term" value="C:MICOS complex"/>
    <property type="evidence" value="ECO:0007669"/>
    <property type="project" value="TreeGrafter"/>
</dbReference>